<name>A0A1H1T3U4_9GAMM</name>
<organism evidence="2 3">
    <name type="scientific">Halopseudomonas xinjiangensis</name>
    <dbReference type="NCBI Taxonomy" id="487184"/>
    <lineage>
        <taxon>Bacteria</taxon>
        <taxon>Pseudomonadati</taxon>
        <taxon>Pseudomonadota</taxon>
        <taxon>Gammaproteobacteria</taxon>
        <taxon>Pseudomonadales</taxon>
        <taxon>Pseudomonadaceae</taxon>
        <taxon>Halopseudomonas</taxon>
    </lineage>
</organism>
<keyword evidence="1" id="KW-0732">Signal</keyword>
<protein>
    <submittedName>
        <fullName evidence="2">Cu(I)/Ag(I) efflux system protein CusF</fullName>
    </submittedName>
</protein>
<reference evidence="3" key="1">
    <citation type="submission" date="2016-10" db="EMBL/GenBank/DDBJ databases">
        <authorList>
            <person name="Varghese N."/>
            <person name="Submissions S."/>
        </authorList>
    </citation>
    <scope>NUCLEOTIDE SEQUENCE [LARGE SCALE GENOMIC DNA]</scope>
    <source>
        <strain evidence="3">NRRL B-51270</strain>
    </source>
</reference>
<evidence type="ECO:0000256" key="1">
    <source>
        <dbReference type="SAM" id="SignalP"/>
    </source>
</evidence>
<gene>
    <name evidence="2" type="ORF">SAMN05216421_1727</name>
</gene>
<dbReference type="InterPro" id="IPR021647">
    <property type="entry name" value="CusF_Ec"/>
</dbReference>
<dbReference type="InterPro" id="IPR042230">
    <property type="entry name" value="CusF_sf"/>
</dbReference>
<dbReference type="Proteomes" id="UP000243207">
    <property type="component" value="Chromosome I"/>
</dbReference>
<dbReference type="AlphaFoldDB" id="A0A1H1T3U4"/>
<dbReference type="STRING" id="487184.SAMN05216421_1727"/>
<feature type="signal peptide" evidence="1">
    <location>
        <begin position="1"/>
        <end position="19"/>
    </location>
</feature>
<feature type="chain" id="PRO_5009260759" evidence="1">
    <location>
        <begin position="20"/>
        <end position="131"/>
    </location>
</feature>
<accession>A0A1H1T3U4</accession>
<keyword evidence="3" id="KW-1185">Reference proteome</keyword>
<dbReference type="RefSeq" id="WP_231701449.1">
    <property type="nucleotide sequence ID" value="NZ_LT629736.1"/>
</dbReference>
<dbReference type="EMBL" id="LT629736">
    <property type="protein sequence ID" value="SDS54851.1"/>
    <property type="molecule type" value="Genomic_DNA"/>
</dbReference>
<evidence type="ECO:0000313" key="2">
    <source>
        <dbReference type="EMBL" id="SDS54851.1"/>
    </source>
</evidence>
<evidence type="ECO:0000313" key="3">
    <source>
        <dbReference type="Proteomes" id="UP000243207"/>
    </source>
</evidence>
<sequence length="131" mass="14607">MKTKLAFCLTLTMASTAIAQQHGNMQHGSEHMKNMPMGDAETMQQMHDQHMGQDSAAAKTISTTGTVKKIHQDKNMLTIAHDPVPELEWPAMTMGFKATEEQIKQVQEGDKIRFEFTSKGMNNSIVSITKQ</sequence>
<proteinExistence type="predicted"/>
<dbReference type="Gene3D" id="2.40.50.320">
    <property type="entry name" value="Copper binding periplasmic protein CusF"/>
    <property type="match status" value="1"/>
</dbReference>
<dbReference type="Pfam" id="PF11604">
    <property type="entry name" value="CusF_Ec"/>
    <property type="match status" value="1"/>
</dbReference>